<dbReference type="CDD" id="cd02846">
    <property type="entry name" value="PAZ_argonaute_like"/>
    <property type="match status" value="1"/>
</dbReference>
<organism evidence="5 6">
    <name type="scientific">Petrolisthes cinctipes</name>
    <name type="common">Flat porcelain crab</name>
    <dbReference type="NCBI Taxonomy" id="88211"/>
    <lineage>
        <taxon>Eukaryota</taxon>
        <taxon>Metazoa</taxon>
        <taxon>Ecdysozoa</taxon>
        <taxon>Arthropoda</taxon>
        <taxon>Crustacea</taxon>
        <taxon>Multicrustacea</taxon>
        <taxon>Malacostraca</taxon>
        <taxon>Eumalacostraca</taxon>
        <taxon>Eucarida</taxon>
        <taxon>Decapoda</taxon>
        <taxon>Pleocyemata</taxon>
        <taxon>Anomura</taxon>
        <taxon>Galatheoidea</taxon>
        <taxon>Porcellanidae</taxon>
        <taxon>Petrolisthes</taxon>
    </lineage>
</organism>
<evidence type="ECO:0000313" key="5">
    <source>
        <dbReference type="EMBL" id="KAK3860034.1"/>
    </source>
</evidence>
<evidence type="ECO:0008006" key="7">
    <source>
        <dbReference type="Google" id="ProtNLM"/>
    </source>
</evidence>
<dbReference type="Pfam" id="PF16487">
    <property type="entry name" value="ArgoMid"/>
    <property type="match status" value="1"/>
</dbReference>
<evidence type="ECO:0000313" key="6">
    <source>
        <dbReference type="Proteomes" id="UP001286313"/>
    </source>
</evidence>
<dbReference type="CDD" id="cd04657">
    <property type="entry name" value="Piwi_ago-like"/>
    <property type="match status" value="1"/>
</dbReference>
<protein>
    <recommendedName>
        <fullName evidence="7">Protein argonaute-2</fullName>
    </recommendedName>
</protein>
<dbReference type="GO" id="GO:0003723">
    <property type="term" value="F:RNA binding"/>
    <property type="evidence" value="ECO:0007669"/>
    <property type="project" value="InterPro"/>
</dbReference>
<sequence length="859" mass="98395">MKKWKELTENPVPPSRRSNDQGTLGRKIRLTANFFPVEIKNPRKNLYHYDVEFKETFKGKPEPVSLPKKKRMLIFEKMKESYPKIFNKAVIGFDREKNAYSVGSIPDIPKKGKVFEVNVTEEGSKPKKFLVAMKMVNHEDLSTLYKVLQSTGPREVPLNILQMLEVLFHQSPTLKFEKVGRNSFYSMCGEFAPATDIGGGKEAMVGFFESLRPIGWKKDCILLNIDVSHAAFYKVQSVLDFMVDNLGFNEYDFLNGLNSHKQAKLKKELKNMKVQVTHTHFPRTYRVQNVSQMGPDRQVFPLDRKDGKGEVNCSVQKYFREQYNCQLRYPKLNCLKVGPEKRNIYLPIECCKIAKGQKVNKKLSDKETAQFIRGTAKKPSERLHAIQQMVRQQSFHTDPILKGLEFSISDQPVPLDGRILPAPMLLMDKEFMPDRGVWDPRNHTFFAAANLEVWAVANYAASFIKQDKLRRFLGLLQNMGRERGMGIRPPVLVRDFQYPNPEKDLRDIKQKHANVQLIVVVLPRRGDYYPRVKKVGDREVKVVTQCVQEGNVDKCAPPTVGNILLKINAKLGGTNNVLGVNSRPIVFNTPVMIMGADVNHPRAHDDSTPSLAAVLASVDRYACKYVTEVRHQHHRQEMIQDLKDMTKNLLKAFYRTTRRKPERIVMYRDGVSESQFLEVLSFELRAMRQACTELEAGYEPGMTFIVVQKRHHTRLFCSERDGTGRAGNIPPGTTVDKDITHPTERDFYLCSHQGIQGTSRPTHYHVLWDDNELTMDQLETMTYAMCHLYSRCTRSVSIPTPAYYAHLVAFRAKVHIKELCDSENTSLASGEQEIPSDADMTNAAKIDFNNEISTKLYFV</sequence>
<dbReference type="Gene3D" id="3.40.50.2300">
    <property type="match status" value="1"/>
</dbReference>
<dbReference type="PANTHER" id="PTHR22891">
    <property type="entry name" value="EUKARYOTIC TRANSLATION INITIATION FACTOR 2C"/>
    <property type="match status" value="1"/>
</dbReference>
<comment type="caution">
    <text evidence="5">The sequence shown here is derived from an EMBL/GenBank/DDBJ whole genome shotgun (WGS) entry which is preliminary data.</text>
</comment>
<dbReference type="InterPro" id="IPR003165">
    <property type="entry name" value="Piwi"/>
</dbReference>
<dbReference type="Pfam" id="PF02171">
    <property type="entry name" value="Piwi"/>
    <property type="match status" value="1"/>
</dbReference>
<evidence type="ECO:0000259" key="4">
    <source>
        <dbReference type="PROSITE" id="PS50822"/>
    </source>
</evidence>
<dbReference type="InterPro" id="IPR003100">
    <property type="entry name" value="PAZ_dom"/>
</dbReference>
<feature type="domain" description="Piwi" evidence="4">
    <location>
        <begin position="517"/>
        <end position="817"/>
    </location>
</feature>
<dbReference type="InterPro" id="IPR032473">
    <property type="entry name" value="Argonaute_Mid_dom"/>
</dbReference>
<dbReference type="Pfam" id="PF16486">
    <property type="entry name" value="ArgoN"/>
    <property type="match status" value="1"/>
</dbReference>
<dbReference type="PROSITE" id="PS50821">
    <property type="entry name" value="PAZ"/>
    <property type="match status" value="1"/>
</dbReference>
<evidence type="ECO:0000259" key="3">
    <source>
        <dbReference type="PROSITE" id="PS50821"/>
    </source>
</evidence>
<dbReference type="PROSITE" id="PS50822">
    <property type="entry name" value="PIWI"/>
    <property type="match status" value="1"/>
</dbReference>
<feature type="domain" description="PAZ" evidence="3">
    <location>
        <begin position="237"/>
        <end position="355"/>
    </location>
</feature>
<keyword evidence="6" id="KW-1185">Reference proteome</keyword>
<evidence type="ECO:0000256" key="1">
    <source>
        <dbReference type="RuleBase" id="RU361178"/>
    </source>
</evidence>
<dbReference type="SMART" id="SM00950">
    <property type="entry name" value="Piwi"/>
    <property type="match status" value="1"/>
</dbReference>
<dbReference type="Gene3D" id="2.170.260.10">
    <property type="entry name" value="paz domain"/>
    <property type="match status" value="1"/>
</dbReference>
<gene>
    <name evidence="5" type="ORF">Pcinc_033884</name>
</gene>
<dbReference type="InterPro" id="IPR032474">
    <property type="entry name" value="Argonaute_N"/>
</dbReference>
<dbReference type="GO" id="GO:0034587">
    <property type="term" value="P:piRNA processing"/>
    <property type="evidence" value="ECO:0007669"/>
    <property type="project" value="UniProtKB-ARBA"/>
</dbReference>
<dbReference type="SMART" id="SM01163">
    <property type="entry name" value="DUF1785"/>
    <property type="match status" value="1"/>
</dbReference>
<name>A0AAE1JYE5_PETCI</name>
<dbReference type="SMART" id="SM00949">
    <property type="entry name" value="PAZ"/>
    <property type="match status" value="1"/>
</dbReference>
<comment type="similarity">
    <text evidence="1">Belongs to the argonaute family.</text>
</comment>
<dbReference type="Gene3D" id="3.30.420.10">
    <property type="entry name" value="Ribonuclease H-like superfamily/Ribonuclease H"/>
    <property type="match status" value="1"/>
</dbReference>
<evidence type="ECO:0000256" key="2">
    <source>
        <dbReference type="SAM" id="MobiDB-lite"/>
    </source>
</evidence>
<reference evidence="5" key="1">
    <citation type="submission" date="2023-10" db="EMBL/GenBank/DDBJ databases">
        <title>Genome assemblies of two species of porcelain crab, Petrolisthes cinctipes and Petrolisthes manimaculis (Anomura: Porcellanidae).</title>
        <authorList>
            <person name="Angst P."/>
        </authorList>
    </citation>
    <scope>NUCLEOTIDE SEQUENCE</scope>
    <source>
        <strain evidence="5">PB745_01</strain>
        <tissue evidence="5">Gill</tissue>
    </source>
</reference>
<dbReference type="InterPro" id="IPR036397">
    <property type="entry name" value="RNaseH_sf"/>
</dbReference>
<dbReference type="AlphaFoldDB" id="A0AAE1JYE5"/>
<proteinExistence type="inferred from homology"/>
<dbReference type="SUPFAM" id="SSF53098">
    <property type="entry name" value="Ribonuclease H-like"/>
    <property type="match status" value="1"/>
</dbReference>
<dbReference type="InterPro" id="IPR014811">
    <property type="entry name" value="ArgoL1"/>
</dbReference>
<dbReference type="Pfam" id="PF08699">
    <property type="entry name" value="ArgoL1"/>
    <property type="match status" value="1"/>
</dbReference>
<dbReference type="Proteomes" id="UP001286313">
    <property type="component" value="Unassembled WGS sequence"/>
</dbReference>
<accession>A0AAE1JYE5</accession>
<dbReference type="InterPro" id="IPR045246">
    <property type="entry name" value="Piwi_ago-like"/>
</dbReference>
<dbReference type="EMBL" id="JAWQEG010004836">
    <property type="protein sequence ID" value="KAK3860034.1"/>
    <property type="molecule type" value="Genomic_DNA"/>
</dbReference>
<dbReference type="InterPro" id="IPR012337">
    <property type="entry name" value="RNaseH-like_sf"/>
</dbReference>
<feature type="region of interest" description="Disordered" evidence="2">
    <location>
        <begin position="1"/>
        <end position="23"/>
    </location>
</feature>
<dbReference type="SUPFAM" id="SSF101690">
    <property type="entry name" value="PAZ domain"/>
    <property type="match status" value="1"/>
</dbReference>
<dbReference type="Pfam" id="PF02170">
    <property type="entry name" value="PAZ"/>
    <property type="match status" value="1"/>
</dbReference>
<dbReference type="InterPro" id="IPR036085">
    <property type="entry name" value="PAZ_dom_sf"/>
</dbReference>